<dbReference type="GO" id="GO:0009401">
    <property type="term" value="P:phosphoenolpyruvate-dependent sugar phosphotransferase system"/>
    <property type="evidence" value="ECO:0007669"/>
    <property type="project" value="UniProtKB-KW"/>
</dbReference>
<evidence type="ECO:0000259" key="8">
    <source>
        <dbReference type="PROSITE" id="PS51096"/>
    </source>
</evidence>
<feature type="domain" description="PTS EIIA type-4" evidence="8">
    <location>
        <begin position="1"/>
        <end position="121"/>
    </location>
</feature>
<keyword evidence="7" id="KW-0418">Kinase</keyword>
<evidence type="ECO:0000256" key="1">
    <source>
        <dbReference type="ARBA" id="ARBA00004496"/>
    </source>
</evidence>
<organism evidence="9">
    <name type="scientific">bioreactor metagenome</name>
    <dbReference type="NCBI Taxonomy" id="1076179"/>
    <lineage>
        <taxon>unclassified sequences</taxon>
        <taxon>metagenomes</taxon>
        <taxon>ecological metagenomes</taxon>
    </lineage>
</organism>
<evidence type="ECO:0000256" key="2">
    <source>
        <dbReference type="ARBA" id="ARBA00022448"/>
    </source>
</evidence>
<dbReference type="PROSITE" id="PS51096">
    <property type="entry name" value="PTS_EIIA_TYPE_4"/>
    <property type="match status" value="1"/>
</dbReference>
<dbReference type="GO" id="GO:0016301">
    <property type="term" value="F:kinase activity"/>
    <property type="evidence" value="ECO:0007669"/>
    <property type="project" value="UniProtKB-KW"/>
</dbReference>
<evidence type="ECO:0000256" key="7">
    <source>
        <dbReference type="ARBA" id="ARBA00022777"/>
    </source>
</evidence>
<name>A0A645GTC9_9ZZZZ</name>
<reference evidence="9" key="1">
    <citation type="submission" date="2019-08" db="EMBL/GenBank/DDBJ databases">
        <authorList>
            <person name="Kucharzyk K."/>
            <person name="Murdoch R.W."/>
            <person name="Higgins S."/>
            <person name="Loffler F."/>
        </authorList>
    </citation>
    <scope>NUCLEOTIDE SEQUENCE</scope>
</reference>
<keyword evidence="5 9" id="KW-0808">Transferase</keyword>
<protein>
    <submittedName>
        <fullName evidence="9">PTS system mannose-specific EIIAB component</fullName>
        <ecNumber evidence="9">2.7.1.191</ecNumber>
    </submittedName>
</protein>
<dbReference type="Pfam" id="PF03610">
    <property type="entry name" value="EIIA-man"/>
    <property type="match status" value="1"/>
</dbReference>
<evidence type="ECO:0000256" key="6">
    <source>
        <dbReference type="ARBA" id="ARBA00022683"/>
    </source>
</evidence>
<keyword evidence="2" id="KW-0813">Transport</keyword>
<dbReference type="InterPro" id="IPR051471">
    <property type="entry name" value="Bacterial_PTS_sugar_comp"/>
</dbReference>
<evidence type="ECO:0000256" key="5">
    <source>
        <dbReference type="ARBA" id="ARBA00022679"/>
    </source>
</evidence>
<dbReference type="InterPro" id="IPR036662">
    <property type="entry name" value="PTS_EIIA_man-typ_sf"/>
</dbReference>
<dbReference type="Gene3D" id="3.40.50.510">
    <property type="entry name" value="Phosphotransferase system, mannose-type IIA component"/>
    <property type="match status" value="1"/>
</dbReference>
<dbReference type="InterPro" id="IPR033887">
    <property type="entry name" value="PTS_IIA_man"/>
</dbReference>
<dbReference type="GO" id="GO:0005737">
    <property type="term" value="C:cytoplasm"/>
    <property type="evidence" value="ECO:0007669"/>
    <property type="project" value="UniProtKB-SubCell"/>
</dbReference>
<dbReference type="PANTHER" id="PTHR33799:SF1">
    <property type="entry name" value="PTS SYSTEM MANNOSE-SPECIFIC EIIAB COMPONENT-RELATED"/>
    <property type="match status" value="1"/>
</dbReference>
<comment type="caution">
    <text evidence="9">The sequence shown here is derived from an EMBL/GenBank/DDBJ whole genome shotgun (WGS) entry which is preliminary data.</text>
</comment>
<gene>
    <name evidence="9" type="primary">manX_13</name>
    <name evidence="9" type="ORF">SDC9_176663</name>
</gene>
<dbReference type="AlphaFoldDB" id="A0A645GTC9"/>
<keyword evidence="6" id="KW-0598">Phosphotransferase system</keyword>
<sequence length="132" mass="14155">MLGIVLISHGKMAEGMVDSAKLFFGETIEQLAYVTLRMEDNPDDFQNTLTEAIKEVDGGEGVIVLADLLGGTPSNRAAYLASENVQVITGMNLTMFLELLGLRLSGAVDINSLIETGQNGIVSLNNLLLQQD</sequence>
<dbReference type="EMBL" id="VSSQ01079788">
    <property type="protein sequence ID" value="MPN29212.1"/>
    <property type="molecule type" value="Genomic_DNA"/>
</dbReference>
<dbReference type="PANTHER" id="PTHR33799">
    <property type="entry name" value="PTS PERMEASE-RELATED-RELATED"/>
    <property type="match status" value="1"/>
</dbReference>
<evidence type="ECO:0000256" key="3">
    <source>
        <dbReference type="ARBA" id="ARBA00022490"/>
    </source>
</evidence>
<dbReference type="CDD" id="cd00006">
    <property type="entry name" value="PTS_IIA_man"/>
    <property type="match status" value="1"/>
</dbReference>
<accession>A0A645GTC9</accession>
<comment type="subcellular location">
    <subcellularLocation>
        <location evidence="1">Cytoplasm</location>
    </subcellularLocation>
</comment>
<keyword evidence="3" id="KW-0963">Cytoplasm</keyword>
<evidence type="ECO:0000256" key="4">
    <source>
        <dbReference type="ARBA" id="ARBA00022597"/>
    </source>
</evidence>
<proteinExistence type="predicted"/>
<evidence type="ECO:0000313" key="9">
    <source>
        <dbReference type="EMBL" id="MPN29212.1"/>
    </source>
</evidence>
<dbReference type="InterPro" id="IPR004701">
    <property type="entry name" value="PTS_EIIA_man-typ"/>
</dbReference>
<keyword evidence="4" id="KW-0762">Sugar transport</keyword>
<dbReference type="SUPFAM" id="SSF53062">
    <property type="entry name" value="PTS system fructose IIA component-like"/>
    <property type="match status" value="1"/>
</dbReference>
<dbReference type="GO" id="GO:0016020">
    <property type="term" value="C:membrane"/>
    <property type="evidence" value="ECO:0007669"/>
    <property type="project" value="InterPro"/>
</dbReference>
<dbReference type="EC" id="2.7.1.191" evidence="9"/>